<evidence type="ECO:0000256" key="1">
    <source>
        <dbReference type="SAM" id="Phobius"/>
    </source>
</evidence>
<dbReference type="GeneID" id="95684801"/>
<evidence type="ECO:0000313" key="3">
    <source>
        <dbReference type="Proteomes" id="UP000298003"/>
    </source>
</evidence>
<reference evidence="2 3" key="1">
    <citation type="submission" date="2019-03" db="EMBL/GenBank/DDBJ databases">
        <title>Cellulosimicrobium funkei JCM14302 Assembly.</title>
        <authorList>
            <person name="Dou T."/>
        </authorList>
    </citation>
    <scope>NUCLEOTIDE SEQUENCE [LARGE SCALE GENOMIC DNA]</scope>
    <source>
        <strain evidence="2 3">JCM 14302</strain>
    </source>
</reference>
<comment type="caution">
    <text evidence="2">The sequence shown here is derived from an EMBL/GenBank/DDBJ whole genome shotgun (WGS) entry which is preliminary data.</text>
</comment>
<organism evidence="2 3">
    <name type="scientific">Cellulosimicrobium funkei</name>
    <dbReference type="NCBI Taxonomy" id="264251"/>
    <lineage>
        <taxon>Bacteria</taxon>
        <taxon>Bacillati</taxon>
        <taxon>Actinomycetota</taxon>
        <taxon>Actinomycetes</taxon>
        <taxon>Micrococcales</taxon>
        <taxon>Promicromonosporaceae</taxon>
        <taxon>Cellulosimicrobium</taxon>
    </lineage>
</organism>
<dbReference type="AlphaFoldDB" id="A0A4Y8R2Q4"/>
<feature type="transmembrane region" description="Helical" evidence="1">
    <location>
        <begin position="51"/>
        <end position="72"/>
    </location>
</feature>
<dbReference type="RefSeq" id="WP_061266875.1">
    <property type="nucleotide sequence ID" value="NZ_SOZH01000005.1"/>
</dbReference>
<feature type="transmembrane region" description="Helical" evidence="1">
    <location>
        <begin position="92"/>
        <end position="121"/>
    </location>
</feature>
<feature type="transmembrane region" description="Helical" evidence="1">
    <location>
        <begin position="21"/>
        <end position="45"/>
    </location>
</feature>
<name>A0A4Y8R2Q4_9MICO</name>
<evidence type="ECO:0000313" key="2">
    <source>
        <dbReference type="EMBL" id="TFF11507.1"/>
    </source>
</evidence>
<sequence>MEKARVSMADTMRHVGAASAPSPLFTFVRWATAFVLAAVFAVTFAVLDGPWFVAGLVFAGIPGGLRASAYLVRRGRGPGLPRLGLGRSVALLGASCALVCVSAGFLGAWAALAFGVVTWFAEFVVAREFVLSEGAQERPDDGGLAR</sequence>
<keyword evidence="1" id="KW-1133">Transmembrane helix</keyword>
<gene>
    <name evidence="2" type="ORF">E1O70_09890</name>
</gene>
<dbReference type="Proteomes" id="UP000298003">
    <property type="component" value="Unassembled WGS sequence"/>
</dbReference>
<keyword evidence="3" id="KW-1185">Reference proteome</keyword>
<keyword evidence="1" id="KW-0472">Membrane</keyword>
<proteinExistence type="predicted"/>
<dbReference type="EMBL" id="SOZH01000005">
    <property type="protein sequence ID" value="TFF11507.1"/>
    <property type="molecule type" value="Genomic_DNA"/>
</dbReference>
<keyword evidence="1" id="KW-0812">Transmembrane</keyword>
<accession>A0A4Y8R2Q4</accession>
<protein>
    <submittedName>
        <fullName evidence="2">Uncharacterized protein</fullName>
    </submittedName>
</protein>